<reference evidence="2" key="1">
    <citation type="submission" date="2018-06" db="EMBL/GenBank/DDBJ databases">
        <authorList>
            <person name="Zhirakovskaya E."/>
        </authorList>
    </citation>
    <scope>NUCLEOTIDE SEQUENCE</scope>
</reference>
<sequence length="299" mass="31050">MSTSINNMGNNTRSWKNYWKVLISTLLTAIIVACSSGGINLAGIGGSGFISTGSISSFGSIFVNGVEFDTDSAVFDIEDSSGSQQDLSVGMVVQISGSINADGLTGIATSVRYGDQLEGPITGTIIMNADGTEKAFSVLGTPVIVDSTNSVFEGTGFSFASIAQDNSVEVSGYFDQNGALRATYIAFKAQVFDPSSTVEIEGTISGLSGTSFNIRNVAIDASAANLFDLDNGLQDGVFVEVKGLYEAATPDTPGTPAIIRATEVEAEDITLSADADEVSIEGLITRYVSNSDFDINGIP</sequence>
<evidence type="ECO:0000259" key="1">
    <source>
        <dbReference type="Pfam" id="PF18914"/>
    </source>
</evidence>
<feature type="domain" description="DUF5666" evidence="1">
    <location>
        <begin position="201"/>
        <end position="246"/>
    </location>
</feature>
<proteinExistence type="predicted"/>
<organism evidence="2">
    <name type="scientific">hydrothermal vent metagenome</name>
    <dbReference type="NCBI Taxonomy" id="652676"/>
    <lineage>
        <taxon>unclassified sequences</taxon>
        <taxon>metagenomes</taxon>
        <taxon>ecological metagenomes</taxon>
    </lineage>
</organism>
<gene>
    <name evidence="2" type="ORF">MNBD_GAMMA10-881</name>
</gene>
<feature type="non-terminal residue" evidence="2">
    <location>
        <position position="299"/>
    </location>
</feature>
<dbReference type="InterPro" id="IPR043724">
    <property type="entry name" value="DUF5666"/>
</dbReference>
<accession>A0A3B0XTY1</accession>
<feature type="domain" description="DUF5666" evidence="1">
    <location>
        <begin position="118"/>
        <end position="185"/>
    </location>
</feature>
<dbReference type="AlphaFoldDB" id="A0A3B0XTY1"/>
<evidence type="ECO:0000313" key="2">
    <source>
        <dbReference type="EMBL" id="VAW66767.1"/>
    </source>
</evidence>
<feature type="domain" description="DUF5666" evidence="1">
    <location>
        <begin position="52"/>
        <end position="111"/>
    </location>
</feature>
<dbReference type="EMBL" id="UOFJ01000232">
    <property type="protein sequence ID" value="VAW66767.1"/>
    <property type="molecule type" value="Genomic_DNA"/>
</dbReference>
<dbReference type="Pfam" id="PF18914">
    <property type="entry name" value="DUF5666"/>
    <property type="match status" value="3"/>
</dbReference>
<protein>
    <recommendedName>
        <fullName evidence="1">DUF5666 domain-containing protein</fullName>
    </recommendedName>
</protein>
<name>A0A3B0XTY1_9ZZZZ</name>